<dbReference type="GO" id="GO:0051301">
    <property type="term" value="P:cell division"/>
    <property type="evidence" value="ECO:0007669"/>
    <property type="project" value="UniProtKB-KW"/>
</dbReference>
<evidence type="ECO:0000313" key="13">
    <source>
        <dbReference type="Proteomes" id="UP000247814"/>
    </source>
</evidence>
<dbReference type="Pfam" id="PF08245">
    <property type="entry name" value="Mur_ligase_M"/>
    <property type="match status" value="1"/>
</dbReference>
<dbReference type="GO" id="GO:0000287">
    <property type="term" value="F:magnesium ion binding"/>
    <property type="evidence" value="ECO:0007669"/>
    <property type="project" value="UniProtKB-UniRule"/>
</dbReference>
<feature type="binding site" evidence="7">
    <location>
        <position position="189"/>
    </location>
    <ligand>
        <name>UDP-N-acetyl-alpha-D-muramoyl-L-alanyl-D-glutamate</name>
        <dbReference type="ChEBI" id="CHEBI:83900"/>
    </ligand>
</feature>
<dbReference type="InterPro" id="IPR005761">
    <property type="entry name" value="UDP-N-AcMur-Glu-dNH2Pim_ligase"/>
</dbReference>
<dbReference type="GO" id="GO:0009252">
    <property type="term" value="P:peptidoglycan biosynthetic process"/>
    <property type="evidence" value="ECO:0007669"/>
    <property type="project" value="UniProtKB-UniRule"/>
</dbReference>
<keyword evidence="7" id="KW-0547">Nucleotide-binding</keyword>
<feature type="binding site" evidence="7">
    <location>
        <begin position="413"/>
        <end position="416"/>
    </location>
    <ligand>
        <name>meso-2,6-diaminopimelate</name>
        <dbReference type="ChEBI" id="CHEBI:57791"/>
    </ligand>
</feature>
<comment type="caution">
    <text evidence="12">The sequence shown here is derived from an EMBL/GenBank/DDBJ whole genome shotgun (WGS) entry which is preliminary data.</text>
</comment>
<dbReference type="NCBIfam" id="NF001124">
    <property type="entry name" value="PRK00139.1-2"/>
    <property type="match status" value="1"/>
</dbReference>
<dbReference type="EC" id="6.3.2.13" evidence="7"/>
<evidence type="ECO:0000256" key="7">
    <source>
        <dbReference type="HAMAP-Rule" id="MF_00208"/>
    </source>
</evidence>
<dbReference type="Gene3D" id="3.40.1190.10">
    <property type="entry name" value="Mur-like, catalytic domain"/>
    <property type="match status" value="1"/>
</dbReference>
<feature type="modified residue" description="N6-carboxylysine" evidence="7">
    <location>
        <position position="223"/>
    </location>
</feature>
<dbReference type="Pfam" id="PF01225">
    <property type="entry name" value="Mur_ligase"/>
    <property type="match status" value="1"/>
</dbReference>
<feature type="binding site" evidence="7">
    <location>
        <position position="191"/>
    </location>
    <ligand>
        <name>UDP-N-acetyl-alpha-D-muramoyl-L-alanyl-D-glutamate</name>
        <dbReference type="ChEBI" id="CHEBI:83900"/>
    </ligand>
</feature>
<dbReference type="Proteomes" id="UP000247814">
    <property type="component" value="Unassembled WGS sequence"/>
</dbReference>
<evidence type="ECO:0000256" key="2">
    <source>
        <dbReference type="ARBA" id="ARBA00022618"/>
    </source>
</evidence>
<evidence type="ECO:0000259" key="11">
    <source>
        <dbReference type="Pfam" id="PF08245"/>
    </source>
</evidence>
<evidence type="ECO:0000256" key="5">
    <source>
        <dbReference type="ARBA" id="ARBA00023306"/>
    </source>
</evidence>
<name>A0A318QM12_9PROT</name>
<keyword evidence="5 7" id="KW-0131">Cell cycle</keyword>
<dbReference type="HAMAP" id="MF_00208">
    <property type="entry name" value="MurE"/>
    <property type="match status" value="1"/>
</dbReference>
<feature type="domain" description="Mur ligase central" evidence="11">
    <location>
        <begin position="110"/>
        <end position="316"/>
    </location>
</feature>
<dbReference type="InterPro" id="IPR036615">
    <property type="entry name" value="Mur_ligase_C_dom_sf"/>
</dbReference>
<keyword evidence="2 7" id="KW-0132">Cell division</keyword>
<feature type="domain" description="Mur ligase N-terminal catalytic" evidence="9">
    <location>
        <begin position="25"/>
        <end position="98"/>
    </location>
</feature>
<dbReference type="GO" id="GO:0071555">
    <property type="term" value="P:cell wall organization"/>
    <property type="evidence" value="ECO:0007669"/>
    <property type="project" value="UniProtKB-KW"/>
</dbReference>
<dbReference type="GO" id="GO:0008360">
    <property type="term" value="P:regulation of cell shape"/>
    <property type="evidence" value="ECO:0007669"/>
    <property type="project" value="UniProtKB-KW"/>
</dbReference>
<dbReference type="OrthoDB" id="9800958at2"/>
<dbReference type="SUPFAM" id="SSF53244">
    <property type="entry name" value="MurD-like peptide ligases, peptide-binding domain"/>
    <property type="match status" value="1"/>
</dbReference>
<comment type="pathway">
    <text evidence="7 8">Cell wall biogenesis; peptidoglycan biosynthesis.</text>
</comment>
<feature type="binding site" evidence="7">
    <location>
        <position position="183"/>
    </location>
    <ligand>
        <name>UDP-N-acetyl-alpha-D-muramoyl-L-alanyl-D-glutamate</name>
        <dbReference type="ChEBI" id="CHEBI:83900"/>
    </ligand>
</feature>
<dbReference type="RefSeq" id="WP_110569285.1">
    <property type="nucleotide sequence ID" value="NZ_CP137147.1"/>
</dbReference>
<protein>
    <recommendedName>
        <fullName evidence="7">UDP-N-acetylmuramoyl-L-alanyl-D-glutamate--2,6-diaminopimelate ligase</fullName>
        <ecNumber evidence="7">6.3.2.13</ecNumber>
    </recommendedName>
    <alternativeName>
        <fullName evidence="7">Meso-A2pm-adding enzyme</fullName>
    </alternativeName>
    <alternativeName>
        <fullName evidence="7">Meso-diaminopimelate-adding enzyme</fullName>
    </alternativeName>
    <alternativeName>
        <fullName evidence="7">UDP-MurNAc-L-Ala-D-Glu:meso-diaminopimelate ligase</fullName>
    </alternativeName>
    <alternativeName>
        <fullName evidence="7">UDP-MurNAc-tripeptide synthetase</fullName>
    </alternativeName>
    <alternativeName>
        <fullName evidence="7">UDP-N-acetylmuramyl-tripeptide synthetase</fullName>
    </alternativeName>
</protein>
<keyword evidence="7" id="KW-0963">Cytoplasm</keyword>
<evidence type="ECO:0000256" key="4">
    <source>
        <dbReference type="ARBA" id="ARBA00022984"/>
    </source>
</evidence>
<feature type="short sequence motif" description="Meso-diaminopimelate recognition motif" evidence="7">
    <location>
        <begin position="413"/>
        <end position="416"/>
    </location>
</feature>
<dbReference type="EMBL" id="NKUA01000010">
    <property type="protein sequence ID" value="PYD79004.1"/>
    <property type="molecule type" value="Genomic_DNA"/>
</dbReference>
<keyword evidence="7 12" id="KW-0436">Ligase</keyword>
<dbReference type="GO" id="GO:0005737">
    <property type="term" value="C:cytoplasm"/>
    <property type="evidence" value="ECO:0007669"/>
    <property type="project" value="UniProtKB-SubCell"/>
</dbReference>
<comment type="catalytic activity">
    <reaction evidence="7">
        <text>UDP-N-acetyl-alpha-D-muramoyl-L-alanyl-D-glutamate + meso-2,6-diaminopimelate + ATP = UDP-N-acetyl-alpha-D-muramoyl-L-alanyl-gamma-D-glutamyl-meso-2,6-diaminopimelate + ADP + phosphate + H(+)</text>
        <dbReference type="Rhea" id="RHEA:23676"/>
        <dbReference type="ChEBI" id="CHEBI:15378"/>
        <dbReference type="ChEBI" id="CHEBI:30616"/>
        <dbReference type="ChEBI" id="CHEBI:43474"/>
        <dbReference type="ChEBI" id="CHEBI:57791"/>
        <dbReference type="ChEBI" id="CHEBI:83900"/>
        <dbReference type="ChEBI" id="CHEBI:83905"/>
        <dbReference type="ChEBI" id="CHEBI:456216"/>
        <dbReference type="EC" id="6.3.2.13"/>
    </reaction>
</comment>
<evidence type="ECO:0000259" key="10">
    <source>
        <dbReference type="Pfam" id="PF02875"/>
    </source>
</evidence>
<comment type="subcellular location">
    <subcellularLocation>
        <location evidence="7 8">Cytoplasm</location>
    </subcellularLocation>
</comment>
<dbReference type="PANTHER" id="PTHR23135">
    <property type="entry name" value="MUR LIGASE FAMILY MEMBER"/>
    <property type="match status" value="1"/>
</dbReference>
<gene>
    <name evidence="7" type="primary">murE</name>
    <name evidence="12" type="ORF">CFR77_09110</name>
</gene>
<comment type="PTM">
    <text evidence="7">Carboxylation is probably crucial for Mg(2+) binding and, consequently, for the gamma-phosphate positioning of ATP.</text>
</comment>
<feature type="domain" description="Mur ligase C-terminal" evidence="10">
    <location>
        <begin position="339"/>
        <end position="463"/>
    </location>
</feature>
<proteinExistence type="inferred from homology"/>
<dbReference type="InterPro" id="IPR004101">
    <property type="entry name" value="Mur_ligase_C"/>
</dbReference>
<comment type="caution">
    <text evidence="7">Lacks conserved residue(s) required for the propagation of feature annotation.</text>
</comment>
<dbReference type="NCBIfam" id="NF001126">
    <property type="entry name" value="PRK00139.1-4"/>
    <property type="match status" value="1"/>
</dbReference>
<evidence type="ECO:0000259" key="9">
    <source>
        <dbReference type="Pfam" id="PF01225"/>
    </source>
</evidence>
<feature type="binding site" evidence="7">
    <location>
        <position position="461"/>
    </location>
    <ligand>
        <name>meso-2,6-diaminopimelate</name>
        <dbReference type="ChEBI" id="CHEBI:57791"/>
    </ligand>
</feature>
<dbReference type="SUPFAM" id="SSF53623">
    <property type="entry name" value="MurD-like peptide ligases, catalytic domain"/>
    <property type="match status" value="1"/>
</dbReference>
<dbReference type="GO" id="GO:0008765">
    <property type="term" value="F:UDP-N-acetylmuramoylalanyl-D-glutamate-2,6-diaminopimelate ligase activity"/>
    <property type="evidence" value="ECO:0007669"/>
    <property type="project" value="UniProtKB-UniRule"/>
</dbReference>
<organism evidence="12 13">
    <name type="scientific">Komagataeibacter sucrofermentans</name>
    <dbReference type="NCBI Taxonomy" id="1053551"/>
    <lineage>
        <taxon>Bacteria</taxon>
        <taxon>Pseudomonadati</taxon>
        <taxon>Pseudomonadota</taxon>
        <taxon>Alphaproteobacteria</taxon>
        <taxon>Acetobacterales</taxon>
        <taxon>Acetobacteraceae</taxon>
        <taxon>Komagataeibacter</taxon>
    </lineage>
</organism>
<comment type="cofactor">
    <cofactor evidence="7">
        <name>Mg(2+)</name>
        <dbReference type="ChEBI" id="CHEBI:18420"/>
    </cofactor>
</comment>
<dbReference type="InterPro" id="IPR013221">
    <property type="entry name" value="Mur_ligase_cen"/>
</dbReference>
<dbReference type="GO" id="GO:0005524">
    <property type="term" value="F:ATP binding"/>
    <property type="evidence" value="ECO:0007669"/>
    <property type="project" value="UniProtKB-UniRule"/>
</dbReference>
<dbReference type="Gene3D" id="3.90.190.20">
    <property type="entry name" value="Mur ligase, C-terminal domain"/>
    <property type="match status" value="1"/>
</dbReference>
<dbReference type="SUPFAM" id="SSF63418">
    <property type="entry name" value="MurE/MurF N-terminal domain"/>
    <property type="match status" value="1"/>
</dbReference>
<evidence type="ECO:0000313" key="12">
    <source>
        <dbReference type="EMBL" id="PYD79004.1"/>
    </source>
</evidence>
<dbReference type="Pfam" id="PF02875">
    <property type="entry name" value="Mur_ligase_C"/>
    <property type="match status" value="1"/>
</dbReference>
<comment type="similarity">
    <text evidence="1 7">Belongs to the MurCDEF family. MurE subfamily.</text>
</comment>
<dbReference type="UniPathway" id="UPA00219"/>
<evidence type="ECO:0000256" key="6">
    <source>
        <dbReference type="ARBA" id="ARBA00023316"/>
    </source>
</evidence>
<keyword evidence="4 7" id="KW-0573">Peptidoglycan synthesis</keyword>
<keyword evidence="13" id="KW-1185">Reference proteome</keyword>
<feature type="binding site" evidence="7">
    <location>
        <position position="465"/>
    </location>
    <ligand>
        <name>meso-2,6-diaminopimelate</name>
        <dbReference type="ChEBI" id="CHEBI:57791"/>
    </ligand>
</feature>
<dbReference type="InterPro" id="IPR000713">
    <property type="entry name" value="Mur_ligase_N"/>
</dbReference>
<comment type="function">
    <text evidence="7">Catalyzes the addition of meso-diaminopimelic acid to the nucleotide precursor UDP-N-acetylmuramoyl-L-alanyl-D-glutamate (UMAG) in the biosynthesis of bacterial cell-wall peptidoglycan.</text>
</comment>
<reference evidence="12 13" key="1">
    <citation type="submission" date="2017-07" db="EMBL/GenBank/DDBJ databases">
        <title>A draft genome sequence of Komagataeibacter sucrofermentans LMG 18788.</title>
        <authorList>
            <person name="Skraban J."/>
            <person name="Cleenwerck I."/>
            <person name="Vandamme P."/>
            <person name="Trcek J."/>
        </authorList>
    </citation>
    <scope>NUCLEOTIDE SEQUENCE [LARGE SCALE GENOMIC DNA]</scope>
    <source>
        <strain evidence="12 13">LMG 18788</strain>
    </source>
</reference>
<evidence type="ECO:0000256" key="3">
    <source>
        <dbReference type="ARBA" id="ARBA00022960"/>
    </source>
</evidence>
<evidence type="ECO:0000256" key="8">
    <source>
        <dbReference type="RuleBase" id="RU004135"/>
    </source>
</evidence>
<dbReference type="PANTHER" id="PTHR23135:SF4">
    <property type="entry name" value="UDP-N-ACETYLMURAMOYL-L-ALANYL-D-GLUTAMATE--2,6-DIAMINOPIMELATE LIGASE MURE HOMOLOG, CHLOROPLASTIC"/>
    <property type="match status" value="1"/>
</dbReference>
<dbReference type="NCBIfam" id="TIGR01085">
    <property type="entry name" value="murE"/>
    <property type="match status" value="1"/>
</dbReference>
<feature type="binding site" evidence="7">
    <location>
        <position position="389"/>
    </location>
    <ligand>
        <name>meso-2,6-diaminopimelate</name>
        <dbReference type="ChEBI" id="CHEBI:57791"/>
    </ligand>
</feature>
<feature type="binding site" evidence="7">
    <location>
        <begin position="156"/>
        <end position="157"/>
    </location>
    <ligand>
        <name>UDP-N-acetyl-alpha-D-muramoyl-L-alanyl-D-glutamate</name>
        <dbReference type="ChEBI" id="CHEBI:83900"/>
    </ligand>
</feature>
<dbReference type="Gene3D" id="3.40.1390.10">
    <property type="entry name" value="MurE/MurF, N-terminal domain"/>
    <property type="match status" value="1"/>
</dbReference>
<keyword evidence="3 7" id="KW-0133">Cell shape</keyword>
<dbReference type="AlphaFoldDB" id="A0A318QM12"/>
<dbReference type="InterPro" id="IPR035911">
    <property type="entry name" value="MurE/MurF_N"/>
</dbReference>
<keyword evidence="7" id="KW-0460">Magnesium</keyword>
<dbReference type="InterPro" id="IPR036565">
    <property type="entry name" value="Mur-like_cat_sf"/>
</dbReference>
<keyword evidence="7" id="KW-0067">ATP-binding</keyword>
<accession>A0A318QM12</accession>
<feature type="binding site" evidence="7">
    <location>
        <begin position="112"/>
        <end position="118"/>
    </location>
    <ligand>
        <name>ATP</name>
        <dbReference type="ChEBI" id="CHEBI:30616"/>
    </ligand>
</feature>
<sequence length="491" mass="50472">MDLTEVLHRAGVAVARPVPAATGPVTAITADSRATGPGVIFAALRGTRVDGRAYIPQAVANGVAAVLVQADPDFVPPPGVACVQVDDARRAMALIARALAPRLPAHIAAITGTNGKTSTAEFLRQIWALQGLQAGTIGTLGAVAPCPLPDCGPVLTTPDSVGLMRLLGAMAAGGVEHVAIEASSHGLEQRRLDGITPYAAGFSNLTRDHLDYHGTAAHYRAAKLRLFDTILPEGGIAALNADMDAETCAAVRAIAQRRNLVLRTTGTQGESLRLLSARATPMGQDLRIATPAGECAVSVKLVGRFQVDNLLMAAALSGSADDAPARALALLPHLHGVRGRLERAAVLPGGAAAYVDYAHTPDAIARLLNSLRPHTPGRLVIVMGAGGDRDRGKRPVMGATATQLADTVIVTDDNPRSEPPDAIRAAIMAASPGAIEIGDRRQAIAAGLDMLGAGDVLVVAGKGHEQGQIVGDAVLPFDDATVIRGLTTGTE</sequence>
<evidence type="ECO:0000256" key="1">
    <source>
        <dbReference type="ARBA" id="ARBA00005898"/>
    </source>
</evidence>
<keyword evidence="6 7" id="KW-0961">Cell wall biogenesis/degradation</keyword>
<feature type="binding site" evidence="7">
    <location>
        <position position="32"/>
    </location>
    <ligand>
        <name>UDP-N-acetyl-alpha-D-muramoyl-L-alanyl-D-glutamate</name>
        <dbReference type="ChEBI" id="CHEBI:83900"/>
    </ligand>
</feature>